<keyword evidence="3" id="KW-1185">Reference proteome</keyword>
<accession>A0ABX7B114</accession>
<dbReference type="PANTHER" id="PTHR38457">
    <property type="entry name" value="REGULATOR ABRB-RELATED"/>
    <property type="match status" value="1"/>
</dbReference>
<evidence type="ECO:0000256" key="1">
    <source>
        <dbReference type="SAM" id="Phobius"/>
    </source>
</evidence>
<dbReference type="InterPro" id="IPR017516">
    <property type="entry name" value="AbrB_dup"/>
</dbReference>
<keyword evidence="1" id="KW-1133">Transmembrane helix</keyword>
<feature type="transmembrane region" description="Helical" evidence="1">
    <location>
        <begin position="274"/>
        <end position="297"/>
    </location>
</feature>
<dbReference type="InterPro" id="IPR007820">
    <property type="entry name" value="AbrB_fam"/>
</dbReference>
<dbReference type="NCBIfam" id="TIGR03082">
    <property type="entry name" value="Gneg_AbrB_dup"/>
    <property type="match status" value="2"/>
</dbReference>
<keyword evidence="1" id="KW-0812">Transmembrane</keyword>
<feature type="transmembrane region" description="Helical" evidence="1">
    <location>
        <begin position="71"/>
        <end position="89"/>
    </location>
</feature>
<feature type="transmembrane region" description="Helical" evidence="1">
    <location>
        <begin position="303"/>
        <end position="325"/>
    </location>
</feature>
<organism evidence="2 3">
    <name type="scientific">Skermanella cutis</name>
    <dbReference type="NCBI Taxonomy" id="2775420"/>
    <lineage>
        <taxon>Bacteria</taxon>
        <taxon>Pseudomonadati</taxon>
        <taxon>Pseudomonadota</taxon>
        <taxon>Alphaproteobacteria</taxon>
        <taxon>Rhodospirillales</taxon>
        <taxon>Azospirillaceae</taxon>
        <taxon>Skermanella</taxon>
    </lineage>
</organism>
<dbReference type="Proteomes" id="UP000595197">
    <property type="component" value="Chromosome"/>
</dbReference>
<sequence>MTHPPADRWRNAIRNLKPGLLALTLGLGTAGGALFSFFHLPLAWMIGSMVFCTAAAMGGLPVQVPGGLRSAMIMILGIMLGSAFNPDIVGRLGDWVLSLTGLALYILTGGALGILFLRRVARYDPITSFFTATPGGLNEMVIVGGAMGGDDRTISVAHSARVMLVVMVVPVWFQFFEGYSPAARGPLGPGLTEVPPVDLALLASCAVGALLGKWLRLPAYMLVGPMLLSAAIHLAGLTAGKPPGVLVAAAQIVVGAALGSRFSGVRLSRIAHTLAIASGLTLMLLAVTMVFSVALHWLTGIPLPALVLAFAPGGLAEMSLVALALGVDAAFVSTHHIVRIVLIVSLVPLVFRVYRHMADRRIPKNPE</sequence>
<feature type="transmembrane region" description="Helical" evidence="1">
    <location>
        <begin position="219"/>
        <end position="239"/>
    </location>
</feature>
<proteinExistence type="predicted"/>
<dbReference type="PANTHER" id="PTHR38457:SF1">
    <property type="entry name" value="REGULATOR ABRB-RELATED"/>
    <property type="match status" value="1"/>
</dbReference>
<evidence type="ECO:0000313" key="2">
    <source>
        <dbReference type="EMBL" id="QQP88002.1"/>
    </source>
</evidence>
<gene>
    <name evidence="2" type="ORF">IGS68_18260</name>
</gene>
<dbReference type="EMBL" id="CP067420">
    <property type="protein sequence ID" value="QQP88002.1"/>
    <property type="molecule type" value="Genomic_DNA"/>
</dbReference>
<feature type="transmembrane region" description="Helical" evidence="1">
    <location>
        <begin position="95"/>
        <end position="117"/>
    </location>
</feature>
<dbReference type="Pfam" id="PF05145">
    <property type="entry name" value="AbrB"/>
    <property type="match status" value="1"/>
</dbReference>
<dbReference type="PIRSF" id="PIRSF038991">
    <property type="entry name" value="Protein_AbrB"/>
    <property type="match status" value="1"/>
</dbReference>
<protein>
    <submittedName>
        <fullName evidence="2">AbrB family transcriptional regulator</fullName>
    </submittedName>
</protein>
<keyword evidence="1" id="KW-0472">Membrane</keyword>
<reference evidence="2" key="1">
    <citation type="submission" date="2021-02" db="EMBL/GenBank/DDBJ databases">
        <title>Skermanella TT6 skin isolate.</title>
        <authorList>
            <person name="Lee K."/>
            <person name="Ganzorig M."/>
        </authorList>
    </citation>
    <scope>NUCLEOTIDE SEQUENCE</scope>
    <source>
        <strain evidence="2">TT6</strain>
    </source>
</reference>
<feature type="transmembrane region" description="Helical" evidence="1">
    <location>
        <begin position="245"/>
        <end position="262"/>
    </location>
</feature>
<feature type="transmembrane region" description="Helical" evidence="1">
    <location>
        <begin position="20"/>
        <end position="38"/>
    </location>
</feature>
<name>A0ABX7B114_9PROT</name>
<feature type="transmembrane region" description="Helical" evidence="1">
    <location>
        <begin position="44"/>
        <end position="64"/>
    </location>
</feature>
<dbReference type="RefSeq" id="WP_201072341.1">
    <property type="nucleotide sequence ID" value="NZ_CP067420.1"/>
</dbReference>
<feature type="transmembrane region" description="Helical" evidence="1">
    <location>
        <begin position="337"/>
        <end position="354"/>
    </location>
</feature>
<evidence type="ECO:0000313" key="3">
    <source>
        <dbReference type="Proteomes" id="UP000595197"/>
    </source>
</evidence>
<feature type="transmembrane region" description="Helical" evidence="1">
    <location>
        <begin position="162"/>
        <end position="182"/>
    </location>
</feature>